<proteinExistence type="predicted"/>
<dbReference type="EMBL" id="BAABJQ010000020">
    <property type="protein sequence ID" value="GAA5193943.1"/>
    <property type="molecule type" value="Genomic_DNA"/>
</dbReference>
<evidence type="ECO:0000259" key="1">
    <source>
        <dbReference type="Pfam" id="PF25109"/>
    </source>
</evidence>
<dbReference type="InterPro" id="IPR056782">
    <property type="entry name" value="HAD_PNKP"/>
</dbReference>
<comment type="caution">
    <text evidence="2">The sequence shown here is derived from an EMBL/GenBank/DDBJ whole genome shotgun (WGS) entry which is preliminary data.</text>
</comment>
<protein>
    <recommendedName>
        <fullName evidence="1">Polynucleotide kinase PNKP phosphatase domain-containing protein</fullName>
    </recommendedName>
</protein>
<name>A0ABP9SDK8_9ACTN</name>
<evidence type="ECO:0000313" key="3">
    <source>
        <dbReference type="Proteomes" id="UP001501570"/>
    </source>
</evidence>
<reference evidence="3" key="1">
    <citation type="journal article" date="2019" name="Int. J. Syst. Evol. Microbiol.">
        <title>The Global Catalogue of Microorganisms (GCM) 10K type strain sequencing project: providing services to taxonomists for standard genome sequencing and annotation.</title>
        <authorList>
            <consortium name="The Broad Institute Genomics Platform"/>
            <consortium name="The Broad Institute Genome Sequencing Center for Infectious Disease"/>
            <person name="Wu L."/>
            <person name="Ma J."/>
        </authorList>
    </citation>
    <scope>NUCLEOTIDE SEQUENCE [LARGE SCALE GENOMIC DNA]</scope>
    <source>
        <strain evidence="3">JCM 18304</strain>
    </source>
</reference>
<dbReference type="SUPFAM" id="SSF56784">
    <property type="entry name" value="HAD-like"/>
    <property type="match status" value="1"/>
</dbReference>
<feature type="domain" description="Polynucleotide kinase PNKP phosphatase" evidence="1">
    <location>
        <begin position="1"/>
        <end position="137"/>
    </location>
</feature>
<dbReference type="Gene3D" id="3.40.50.1000">
    <property type="entry name" value="HAD superfamily/HAD-like"/>
    <property type="match status" value="1"/>
</dbReference>
<gene>
    <name evidence="2" type="ORF">GCM10023322_57100</name>
</gene>
<dbReference type="Proteomes" id="UP001501570">
    <property type="component" value="Unassembled WGS sequence"/>
</dbReference>
<accession>A0ABP9SDK8</accession>
<dbReference type="InterPro" id="IPR023214">
    <property type="entry name" value="HAD_sf"/>
</dbReference>
<dbReference type="Pfam" id="PF25109">
    <property type="entry name" value="HAD_PNKP"/>
    <property type="match status" value="1"/>
</dbReference>
<evidence type="ECO:0000313" key="2">
    <source>
        <dbReference type="EMBL" id="GAA5193943.1"/>
    </source>
</evidence>
<sequence>MVDVDGTVALMGKGEPGRRRPFEWHRVGEDDPNQPVIDLVEILRAHYPIVYVSGRDEVCRHATQRWLERHGAIRPGEPLFMRPAGDSRPDDQVKLEIYKRDIEPRYRVVYVLDDRDRVVRAWRSVGLTVLQVAEGNF</sequence>
<organism evidence="2 3">
    <name type="scientific">Rugosimonospora acidiphila</name>
    <dbReference type="NCBI Taxonomy" id="556531"/>
    <lineage>
        <taxon>Bacteria</taxon>
        <taxon>Bacillati</taxon>
        <taxon>Actinomycetota</taxon>
        <taxon>Actinomycetes</taxon>
        <taxon>Micromonosporales</taxon>
        <taxon>Micromonosporaceae</taxon>
        <taxon>Rugosimonospora</taxon>
    </lineage>
</organism>
<keyword evidence="3" id="KW-1185">Reference proteome</keyword>
<dbReference type="InterPro" id="IPR036412">
    <property type="entry name" value="HAD-like_sf"/>
</dbReference>